<dbReference type="Pfam" id="PF02413">
    <property type="entry name" value="Caudo_TAP"/>
    <property type="match status" value="1"/>
</dbReference>
<dbReference type="Proteomes" id="UP000320591">
    <property type="component" value="Chromosome"/>
</dbReference>
<accession>A0A5B8HJU5</accession>
<protein>
    <submittedName>
        <fullName evidence="1">Tail fiber assembly protein</fullName>
    </submittedName>
</protein>
<proteinExistence type="predicted"/>
<name>A0A5B8HJU5_9GAMM</name>
<organism evidence="1 2">
    <name type="scientific">Dickeya poaceiphila</name>
    <dbReference type="NCBI Taxonomy" id="568768"/>
    <lineage>
        <taxon>Bacteria</taxon>
        <taxon>Pseudomonadati</taxon>
        <taxon>Pseudomonadota</taxon>
        <taxon>Gammaproteobacteria</taxon>
        <taxon>Enterobacterales</taxon>
        <taxon>Pectobacteriaceae</taxon>
        <taxon>Dickeya</taxon>
    </lineage>
</organism>
<reference evidence="1 2" key="1">
    <citation type="journal article" date="2019" name="Environ. Microbiol.">
        <title>The phytopathogenic nature of Dickeya aquatica 174/2 and the dynamic early evolution of Dickeya pathogenicity.</title>
        <authorList>
            <person name="Duprey A."/>
            <person name="Taib N."/>
            <person name="Leonard S."/>
            <person name="Garin T."/>
            <person name="Flandrois J.P."/>
            <person name="Nasser W."/>
            <person name="Brochier-Armanet C."/>
            <person name="Reverchon S."/>
        </authorList>
    </citation>
    <scope>NUCLEOTIDE SEQUENCE [LARGE SCALE GENOMIC DNA]</scope>
    <source>
        <strain evidence="1 2">NCPPB 569</strain>
    </source>
</reference>
<dbReference type="InterPro" id="IPR003458">
    <property type="entry name" value="Phage_T4_Gp38_tail_assem"/>
</dbReference>
<gene>
    <name evidence="1" type="ORF">Dpoa569_0001365</name>
</gene>
<dbReference type="STRING" id="568768.GCA_000406125_02494"/>
<dbReference type="KEGG" id="dic:Dpoa569_0001365"/>
<evidence type="ECO:0000313" key="1">
    <source>
        <dbReference type="EMBL" id="QDX29576.1"/>
    </source>
</evidence>
<dbReference type="OrthoDB" id="8596093at2"/>
<dbReference type="AlphaFoldDB" id="A0A5B8HJU5"/>
<dbReference type="RefSeq" id="WP_050569464.1">
    <property type="nucleotide sequence ID" value="NZ_CM001975.1"/>
</dbReference>
<dbReference type="EMBL" id="CP042220">
    <property type="protein sequence ID" value="QDX29576.1"/>
    <property type="molecule type" value="Genomic_DNA"/>
</dbReference>
<keyword evidence="2" id="KW-1185">Reference proteome</keyword>
<sequence length="196" mass="21452">MTDKQYTTLDEHGFAVSDGWIVIYHANSVTGEYVGSGEEFLMTGTGIPANSYTDAPPISQSGTAIVRSLDHLTWEIVTDYRGQTAYDTQTRQPQVVSTLGELPSNLTLLIPETQYDEWDGNAWVTNTAAQRADAVSATLAVLATEYKNDMNDLNQAYLAAIVADGPQEATKQTIVRNRIADRKNKYVSDVAAAKQQ</sequence>
<evidence type="ECO:0000313" key="2">
    <source>
        <dbReference type="Proteomes" id="UP000320591"/>
    </source>
</evidence>